<feature type="domain" description="F-box" evidence="2">
    <location>
        <begin position="49"/>
        <end position="105"/>
    </location>
</feature>
<dbReference type="CDD" id="cd09917">
    <property type="entry name" value="F-box_SF"/>
    <property type="match status" value="1"/>
</dbReference>
<proteinExistence type="predicted"/>
<accession>A0A6A6JJ62</accession>
<dbReference type="SMART" id="SM00256">
    <property type="entry name" value="FBOX"/>
    <property type="match status" value="1"/>
</dbReference>
<protein>
    <recommendedName>
        <fullName evidence="2">F-box domain-containing protein</fullName>
    </recommendedName>
</protein>
<dbReference type="Pfam" id="PF00646">
    <property type="entry name" value="F-box"/>
    <property type="match status" value="1"/>
</dbReference>
<keyword evidence="4" id="KW-1185">Reference proteome</keyword>
<dbReference type="EMBL" id="ML986494">
    <property type="protein sequence ID" value="KAF2276285.1"/>
    <property type="molecule type" value="Genomic_DNA"/>
</dbReference>
<dbReference type="Gene3D" id="1.20.1280.50">
    <property type="match status" value="1"/>
</dbReference>
<dbReference type="AlphaFoldDB" id="A0A6A6JJ62"/>
<reference evidence="3" key="1">
    <citation type="journal article" date="2020" name="Stud. Mycol.">
        <title>101 Dothideomycetes genomes: a test case for predicting lifestyles and emergence of pathogens.</title>
        <authorList>
            <person name="Haridas S."/>
            <person name="Albert R."/>
            <person name="Binder M."/>
            <person name="Bloem J."/>
            <person name="Labutti K."/>
            <person name="Salamov A."/>
            <person name="Andreopoulos B."/>
            <person name="Baker S."/>
            <person name="Barry K."/>
            <person name="Bills G."/>
            <person name="Bluhm B."/>
            <person name="Cannon C."/>
            <person name="Castanera R."/>
            <person name="Culley D."/>
            <person name="Daum C."/>
            <person name="Ezra D."/>
            <person name="Gonzalez J."/>
            <person name="Henrissat B."/>
            <person name="Kuo A."/>
            <person name="Liang C."/>
            <person name="Lipzen A."/>
            <person name="Lutzoni F."/>
            <person name="Magnuson J."/>
            <person name="Mondo S."/>
            <person name="Nolan M."/>
            <person name="Ohm R."/>
            <person name="Pangilinan J."/>
            <person name="Park H.-J."/>
            <person name="Ramirez L."/>
            <person name="Alfaro M."/>
            <person name="Sun H."/>
            <person name="Tritt A."/>
            <person name="Yoshinaga Y."/>
            <person name="Zwiers L.-H."/>
            <person name="Turgeon B."/>
            <person name="Goodwin S."/>
            <person name="Spatafora J."/>
            <person name="Crous P."/>
            <person name="Grigoriev I."/>
        </authorList>
    </citation>
    <scope>NUCLEOTIDE SEQUENCE</scope>
    <source>
        <strain evidence="3">CBS 379.55</strain>
    </source>
</reference>
<evidence type="ECO:0000313" key="3">
    <source>
        <dbReference type="EMBL" id="KAF2276285.1"/>
    </source>
</evidence>
<dbReference type="InterPro" id="IPR001810">
    <property type="entry name" value="F-box_dom"/>
</dbReference>
<dbReference type="OrthoDB" id="3256413at2759"/>
<dbReference type="Proteomes" id="UP000800097">
    <property type="component" value="Unassembled WGS sequence"/>
</dbReference>
<organism evidence="3 4">
    <name type="scientific">Westerdykella ornata</name>
    <dbReference type="NCBI Taxonomy" id="318751"/>
    <lineage>
        <taxon>Eukaryota</taxon>
        <taxon>Fungi</taxon>
        <taxon>Dikarya</taxon>
        <taxon>Ascomycota</taxon>
        <taxon>Pezizomycotina</taxon>
        <taxon>Dothideomycetes</taxon>
        <taxon>Pleosporomycetidae</taxon>
        <taxon>Pleosporales</taxon>
        <taxon>Sporormiaceae</taxon>
        <taxon>Westerdykella</taxon>
    </lineage>
</organism>
<dbReference type="PROSITE" id="PS50181">
    <property type="entry name" value="FBOX"/>
    <property type="match status" value="1"/>
</dbReference>
<dbReference type="RefSeq" id="XP_033653824.1">
    <property type="nucleotide sequence ID" value="XM_033802709.1"/>
</dbReference>
<evidence type="ECO:0000259" key="2">
    <source>
        <dbReference type="PROSITE" id="PS50181"/>
    </source>
</evidence>
<feature type="region of interest" description="Disordered" evidence="1">
    <location>
        <begin position="461"/>
        <end position="484"/>
    </location>
</feature>
<dbReference type="SUPFAM" id="SSF81383">
    <property type="entry name" value="F-box domain"/>
    <property type="match status" value="1"/>
</dbReference>
<name>A0A6A6JJ62_WESOR</name>
<dbReference type="GeneID" id="54555884"/>
<evidence type="ECO:0000256" key="1">
    <source>
        <dbReference type="SAM" id="MobiDB-lite"/>
    </source>
</evidence>
<gene>
    <name evidence="3" type="ORF">EI97DRAFT_501535</name>
</gene>
<dbReference type="InterPro" id="IPR036047">
    <property type="entry name" value="F-box-like_dom_sf"/>
</dbReference>
<sequence length="510" mass="57471">MQHSYSLPLAISQLRLEDHADNTHLHTMSTTVPPAAGAGAQYTPSTPEQKNLLNLPNEILAEIVSRLSRKDLLNLKCVCRTLRSFAQDALLSPVMVSSNKTMVNLLKEFAFSPSLGNRVFKVNLAGYFAHRTFTRGYLQRFRISDDPLLDSLPFNYGELLGSTLNSRDLDEFLLLKHSVLDWWGECRSFLLGLLIMVCPNLHELSLHLSLLSKARSGVPMLTSGLPLFPRPLMRLLGDRITTLTLLYDLGLGLEPPSTDMHGFVNLKRLRTIPDVLFGGSLPKSLKHIQLLSCNQRLLHFLVQEKIKDLPALRKLDFFFEYSLTCALCLATTGMSKQIANLSDFVVDVVQRGVSIKAVTEYEHHGKSFSYTYDSRQLLAELSILELLTPGEIYFAASMKVTPSEVVARDKRGPRRRSPFEIRMLRQCRGMPLALFTSPTFNQQAWIGVRFFTASKTRWGEEKKEVRSEGKKRKKGFPSSRPVPPQGLTVPIVSTELFDAVAWRNVTFFTA</sequence>
<evidence type="ECO:0000313" key="4">
    <source>
        <dbReference type="Proteomes" id="UP000800097"/>
    </source>
</evidence>